<proteinExistence type="predicted"/>
<protein>
    <submittedName>
        <fullName evidence="2">Cobaltochelatase subunit CobN</fullName>
        <ecNumber evidence="2">6.6.1.2</ecNumber>
    </submittedName>
</protein>
<reference evidence="2" key="1">
    <citation type="journal article" date="2020" name="mSystems">
        <title>Genome- and Community-Level Interaction Insights into Carbon Utilization and Element Cycling Functions of Hydrothermarchaeota in Hydrothermal Sediment.</title>
        <authorList>
            <person name="Zhou Z."/>
            <person name="Liu Y."/>
            <person name="Xu W."/>
            <person name="Pan J."/>
            <person name="Luo Z.H."/>
            <person name="Li M."/>
        </authorList>
    </citation>
    <scope>NUCLEOTIDE SEQUENCE</scope>
    <source>
        <strain evidence="2">SpSt-997</strain>
    </source>
</reference>
<dbReference type="AlphaFoldDB" id="A0A8J4HC13"/>
<sequence length="1119" mass="119094">MHLLFRETRALDAAEAAIDLGQSPAELVFLSFSESDLGAAARAWQEMGEGRPSLRLANLAQLRHPMSVDLYLERVVARARAVLVRILGGIDYWRYGAEEIFHLCRARGIALALLPGDAAEDATLAQLSTIAPAIRARLDAYLRAGGVKNLAHALRLAAHLGGLGREIDDPPEELAQFGELARWAANPQVAPVGEAALVFYRSHHLAGDLAPITALGEALAARGLGVRGFYVNSLKDHASAAFIAETLRAMRPAVVINATGFAARGAAATSPLDAADVPVLQVVLAGSSRESWQNSARGLSAADLAMQVVLPELDGRLLTTAISFKAPEPAIETLEYARSVHAPDAAGIALAADRAAGWARLAATPRASRRVAFVLSDYPAMAGQAGHAIGLDTIASLDACLDSLDEAGYFVPPRPASLARELCDLEPAPFLKLADYNRLFAELPAPVQEAIAAYWGDALADQTVREGWFTLRYLRSGNIIAAIQPDRGTSAARKARYHDPDEPPHHAYVAFYLWLRREIGLHALVHLGAHGTLEWLPGKAAALSETCFPRALLGGLPLIYPFIVNNPGEAAVAKRRLGAVVVGHLTPPLTHAGLAGPAAEIERLIEEYADAAGLDPRRAAVLRGDILSRAQASGLLAECGIAPLAPEEEALARLDAYLCDVKESQIRDGLHIFTRAPSVEIRATLLRSLAAAAPSVDPADLARRLDASPAAERAALLAALDGRFIAPGPAGAPSRGRLDVLPTGRNLYSVDPRVIPTRSACALAAPRASLLLQRHMQEHGTWLRRLVLDLWGSASMRTGGEEFALALHLMGARVLWDAGSHRVSGIEVLPLAVLDRPRVDVTLRISGLFRDAFATQIVLFDEAVRMIAARAEDDAWNPLAAAARAGENLSRIYGAAPGAYGAGVGALADHGDWQSSDDLARAYLDASAHAYGGAAAGVRDEAGLAARIASAEAFLHTEDHAESDLLESIEFAAHEGGFAAAARLLGQTPALYHADTSRPAAPRVATLAEAIARVTRARAANPRWIAGQMRHGYRGAAEITRAVEALFLFAATIPSRLDGQFDLLFAATLGDGIVDRFLKAENPAARKAMAARFLEAQRRGRWRPRSNTTGVILGEIEKQ</sequence>
<gene>
    <name evidence="2" type="primary">cobN</name>
    <name evidence="2" type="ORF">ENY07_13115</name>
</gene>
<dbReference type="PANTHER" id="PTHR44119">
    <property type="entry name" value="MAGNESIUM-CHELATASE SUBUNIT CHLH, CHLOROPLASTIC"/>
    <property type="match status" value="1"/>
</dbReference>
<dbReference type="PANTHER" id="PTHR44119:SF4">
    <property type="entry name" value="AEROBIC COBALTOCHELATASE SUBUNIT COBN"/>
    <property type="match status" value="1"/>
</dbReference>
<feature type="domain" description="CobN/magnesium chelatase" evidence="1">
    <location>
        <begin position="700"/>
        <end position="1108"/>
    </location>
</feature>
<dbReference type="CDD" id="cd10150">
    <property type="entry name" value="CobN_like"/>
    <property type="match status" value="1"/>
</dbReference>
<comment type="caution">
    <text evidence="2">The sequence shown here is derived from an EMBL/GenBank/DDBJ whole genome shotgun (WGS) entry which is preliminary data.</text>
</comment>
<dbReference type="EMBL" id="DTQM01000248">
    <property type="protein sequence ID" value="HGC44139.1"/>
    <property type="molecule type" value="Genomic_DNA"/>
</dbReference>
<dbReference type="GO" id="GO:0051116">
    <property type="term" value="F:cobaltochelatase activity"/>
    <property type="evidence" value="ECO:0007669"/>
    <property type="project" value="UniProtKB-EC"/>
</dbReference>
<dbReference type="EC" id="6.6.1.2" evidence="2"/>
<evidence type="ECO:0000259" key="1">
    <source>
        <dbReference type="Pfam" id="PF02514"/>
    </source>
</evidence>
<feature type="domain" description="CobN/magnesium chelatase" evidence="1">
    <location>
        <begin position="140"/>
        <end position="691"/>
    </location>
</feature>
<name>A0A8J4HC13_9PROT</name>
<organism evidence="2">
    <name type="scientific">Acidicaldus sp</name>
    <dbReference type="NCBI Taxonomy" id="1872105"/>
    <lineage>
        <taxon>Bacteria</taxon>
        <taxon>Pseudomonadati</taxon>
        <taxon>Pseudomonadota</taxon>
        <taxon>Alphaproteobacteria</taxon>
        <taxon>Acetobacterales</taxon>
        <taxon>Acetobacteraceae</taxon>
        <taxon>Acidicaldus</taxon>
    </lineage>
</organism>
<dbReference type="Pfam" id="PF02514">
    <property type="entry name" value="CobN-Mg_chel"/>
    <property type="match status" value="2"/>
</dbReference>
<keyword evidence="2" id="KW-0436">Ligase</keyword>
<dbReference type="NCBIfam" id="NF008973">
    <property type="entry name" value="PRK12321.1"/>
    <property type="match status" value="1"/>
</dbReference>
<dbReference type="InterPro" id="IPR003672">
    <property type="entry name" value="CobN/Mg_chltase"/>
</dbReference>
<accession>A0A8J4HC13</accession>
<evidence type="ECO:0000313" key="2">
    <source>
        <dbReference type="EMBL" id="HGC44139.1"/>
    </source>
</evidence>